<comment type="caution">
    <text evidence="2">The sequence shown here is derived from an EMBL/GenBank/DDBJ whole genome shotgun (WGS) entry which is preliminary data.</text>
</comment>
<evidence type="ECO:0000313" key="2">
    <source>
        <dbReference type="EMBL" id="KPM49276.1"/>
    </source>
</evidence>
<dbReference type="OrthoDB" id="8536716at2"/>
<feature type="transmembrane region" description="Helical" evidence="1">
    <location>
        <begin position="91"/>
        <end position="113"/>
    </location>
</feature>
<dbReference type="Pfam" id="PF11750">
    <property type="entry name" value="DUF3307"/>
    <property type="match status" value="1"/>
</dbReference>
<protein>
    <recommendedName>
        <fullName evidence="4">DUF3307 domain-containing protein</fullName>
    </recommendedName>
</protein>
<reference evidence="2 3" key="1">
    <citation type="submission" date="2015-07" db="EMBL/GenBank/DDBJ databases">
        <title>The draft genome sequence of Leadbetterella sp. JN14-9.</title>
        <authorList>
            <person name="Liu Y."/>
            <person name="Du J."/>
            <person name="Shao Z."/>
        </authorList>
    </citation>
    <scope>NUCLEOTIDE SEQUENCE [LARGE SCALE GENOMIC DNA]</scope>
    <source>
        <strain evidence="2 3">JN14-9</strain>
    </source>
</reference>
<dbReference type="STRING" id="1605367.AFM12_01220"/>
<feature type="transmembrane region" description="Helical" evidence="1">
    <location>
        <begin position="211"/>
        <end position="232"/>
    </location>
</feature>
<keyword evidence="1" id="KW-0472">Membrane</keyword>
<keyword evidence="1" id="KW-1133">Transmembrane helix</keyword>
<dbReference type="Proteomes" id="UP000050454">
    <property type="component" value="Unassembled WGS sequence"/>
</dbReference>
<organism evidence="2 3">
    <name type="scientific">Jiulongibacter sediminis</name>
    <dbReference type="NCBI Taxonomy" id="1605367"/>
    <lineage>
        <taxon>Bacteria</taxon>
        <taxon>Pseudomonadati</taxon>
        <taxon>Bacteroidota</taxon>
        <taxon>Cytophagia</taxon>
        <taxon>Cytophagales</taxon>
        <taxon>Leadbetterellaceae</taxon>
        <taxon>Jiulongibacter</taxon>
    </lineage>
</organism>
<evidence type="ECO:0000256" key="1">
    <source>
        <dbReference type="SAM" id="Phobius"/>
    </source>
</evidence>
<dbReference type="RefSeq" id="WP_055143358.1">
    <property type="nucleotide sequence ID" value="NZ_JXSZ01000005.1"/>
</dbReference>
<dbReference type="AlphaFoldDB" id="A0A0N8HA61"/>
<feature type="transmembrane region" description="Helical" evidence="1">
    <location>
        <begin position="41"/>
        <end position="70"/>
    </location>
</feature>
<evidence type="ECO:0008006" key="4">
    <source>
        <dbReference type="Google" id="ProtNLM"/>
    </source>
</evidence>
<dbReference type="EMBL" id="LGTQ01000005">
    <property type="protein sequence ID" value="KPM49276.1"/>
    <property type="molecule type" value="Genomic_DNA"/>
</dbReference>
<gene>
    <name evidence="2" type="ORF">AFM12_01220</name>
</gene>
<feature type="transmembrane region" description="Helical" evidence="1">
    <location>
        <begin position="119"/>
        <end position="137"/>
    </location>
</feature>
<accession>A0A0N8HA61</accession>
<feature type="transmembrane region" description="Helical" evidence="1">
    <location>
        <begin position="175"/>
        <end position="199"/>
    </location>
</feature>
<proteinExistence type="predicted"/>
<dbReference type="PATRIC" id="fig|1605367.3.peg.1579"/>
<sequence>MTITYFILSQLLAHVLADFIFQNDRLAIDKNTKGFKSGFLVWHALIAAALAWLLFPSFAFIPGALGIGLLHYLIDGFKPLWSQRKHFVKHAFFIDQFLHLLCIAIIGLIYQYFWPDKLLWALSPDILALTLGFVFAAKPTNVYIRELFKIFEIEATADTDELPKGGRLIGTLERWLVLIFVLTQHFEAIGFLIAAKSILRYKDTDTLKTEYVLIGTMLSFGSAVVIGLYLFYQILS</sequence>
<name>A0A0N8HA61_9BACT</name>
<keyword evidence="1" id="KW-0812">Transmembrane</keyword>
<keyword evidence="3" id="KW-1185">Reference proteome</keyword>
<evidence type="ECO:0000313" key="3">
    <source>
        <dbReference type="Proteomes" id="UP000050454"/>
    </source>
</evidence>
<dbReference type="InterPro" id="IPR021737">
    <property type="entry name" value="Phage_phiKZ_Orf197"/>
</dbReference>